<evidence type="ECO:0000256" key="5">
    <source>
        <dbReference type="ARBA" id="ARBA00023136"/>
    </source>
</evidence>
<accession>A0A4U2Z463</accession>
<dbReference type="AlphaFoldDB" id="A0A4U2Z463"/>
<feature type="transmembrane region" description="Helical" evidence="6">
    <location>
        <begin position="223"/>
        <end position="249"/>
    </location>
</feature>
<evidence type="ECO:0000256" key="2">
    <source>
        <dbReference type="ARBA" id="ARBA00009773"/>
    </source>
</evidence>
<keyword evidence="8" id="KW-1185">Reference proteome</keyword>
<evidence type="ECO:0000256" key="4">
    <source>
        <dbReference type="ARBA" id="ARBA00022989"/>
    </source>
</evidence>
<dbReference type="EMBL" id="SZPX01000006">
    <property type="protein sequence ID" value="TKI69016.1"/>
    <property type="molecule type" value="Genomic_DNA"/>
</dbReference>
<feature type="transmembrane region" description="Helical" evidence="6">
    <location>
        <begin position="20"/>
        <end position="42"/>
    </location>
</feature>
<feature type="transmembrane region" description="Helical" evidence="6">
    <location>
        <begin position="54"/>
        <end position="77"/>
    </location>
</feature>
<keyword evidence="4 6" id="KW-1133">Transmembrane helix</keyword>
<comment type="caution">
    <text evidence="7">The sequence shown here is derived from an EMBL/GenBank/DDBJ whole genome shotgun (WGS) entry which is preliminary data.</text>
</comment>
<evidence type="ECO:0000256" key="3">
    <source>
        <dbReference type="ARBA" id="ARBA00022692"/>
    </source>
</evidence>
<gene>
    <name evidence="7" type="ORF">FCU45_08625</name>
</gene>
<protein>
    <submittedName>
        <fullName evidence="7">AI-2E family transporter</fullName>
    </submittedName>
</protein>
<feature type="transmembrane region" description="Helical" evidence="6">
    <location>
        <begin position="151"/>
        <end position="171"/>
    </location>
</feature>
<evidence type="ECO:0000313" key="7">
    <source>
        <dbReference type="EMBL" id="TKI69016.1"/>
    </source>
</evidence>
<keyword evidence="3 6" id="KW-0812">Transmembrane</keyword>
<evidence type="ECO:0000256" key="6">
    <source>
        <dbReference type="SAM" id="Phobius"/>
    </source>
</evidence>
<reference evidence="7 8" key="1">
    <citation type="submission" date="2019-04" db="EMBL/GenBank/DDBJ databases">
        <title>Sulfurimonas crateris sp. nov. a facultative anaerobic sulfur-oxidizing chemolithautotrophic bacterium isolated from a terrestrial mud vulcano.</title>
        <authorList>
            <person name="Ratnikova N.M."/>
            <person name="Slobodkin A.I."/>
            <person name="Merkel A.Y."/>
            <person name="Novikov A."/>
            <person name="Bonch-Osmolovskaya E.A."/>
            <person name="Slobodkina G.B."/>
        </authorList>
    </citation>
    <scope>NUCLEOTIDE SEQUENCE [LARGE SCALE GENOMIC DNA]</scope>
    <source>
        <strain evidence="7 8">SN118</strain>
    </source>
</reference>
<dbReference type="PANTHER" id="PTHR21716">
    <property type="entry name" value="TRANSMEMBRANE PROTEIN"/>
    <property type="match status" value="1"/>
</dbReference>
<evidence type="ECO:0000313" key="8">
    <source>
        <dbReference type="Proteomes" id="UP000309561"/>
    </source>
</evidence>
<dbReference type="OrthoDB" id="5348369at2"/>
<dbReference type="PANTHER" id="PTHR21716:SF4">
    <property type="entry name" value="TRANSMEMBRANE PROTEIN 245"/>
    <property type="match status" value="1"/>
</dbReference>
<dbReference type="Pfam" id="PF01594">
    <property type="entry name" value="AI-2E_transport"/>
    <property type="match status" value="1"/>
</dbReference>
<comment type="subcellular location">
    <subcellularLocation>
        <location evidence="1">Membrane</location>
        <topology evidence="1">Multi-pass membrane protein</topology>
    </subcellularLocation>
</comment>
<feature type="transmembrane region" description="Helical" evidence="6">
    <location>
        <begin position="261"/>
        <end position="283"/>
    </location>
</feature>
<dbReference type="GO" id="GO:0016020">
    <property type="term" value="C:membrane"/>
    <property type="evidence" value="ECO:0007669"/>
    <property type="project" value="UniProtKB-SubCell"/>
</dbReference>
<keyword evidence="5 6" id="KW-0472">Membrane</keyword>
<organism evidence="7 8">
    <name type="scientific">Sulfurimonas crateris</name>
    <dbReference type="NCBI Taxonomy" id="2574727"/>
    <lineage>
        <taxon>Bacteria</taxon>
        <taxon>Pseudomonadati</taxon>
        <taxon>Campylobacterota</taxon>
        <taxon>Epsilonproteobacteria</taxon>
        <taxon>Campylobacterales</taxon>
        <taxon>Sulfurimonadaceae</taxon>
        <taxon>Sulfurimonas</taxon>
    </lineage>
</organism>
<dbReference type="Proteomes" id="UP000309561">
    <property type="component" value="Unassembled WGS sequence"/>
</dbReference>
<evidence type="ECO:0000256" key="1">
    <source>
        <dbReference type="ARBA" id="ARBA00004141"/>
    </source>
</evidence>
<name>A0A4U2Z463_9BACT</name>
<feature type="transmembrane region" description="Helical" evidence="6">
    <location>
        <begin position="192"/>
        <end position="217"/>
    </location>
</feature>
<comment type="similarity">
    <text evidence="2">Belongs to the autoinducer-2 exporter (AI-2E) (TC 2.A.86) family.</text>
</comment>
<feature type="transmembrane region" description="Helical" evidence="6">
    <location>
        <begin position="303"/>
        <end position="333"/>
    </location>
</feature>
<sequence length="351" mass="39358">MKPQYFVAILFATSLYWMYLLYAPFLMGMVIAALLAISTSNIQNFFEKVLKSKFFAALISSFLLAVLFFVPLGYFLATLTIKLNSMDPVVFKNIEIFIREFLETPPDYLSFLKPFTDDMMKDVSVNSIASYVISFTGNIGSLSAGYLKNSFLVIVFYFFAQYNGGFVVDFLKRVVQMSVEETTLLAKELSSVMSVVFYSIIVNAMFQGILFGVAISFMGYNGLLFGIMYGFASLIPVVGGALMWLPFMLYEFSTGNSSNAIFIALYSIVVISVIADTFIKPLIIKEINLRLLKEDDAKMNELIIFFAIIAGLTTFGFWGMILGPAITAFFLTIMKLFEARTKECESRAEPS</sequence>
<dbReference type="InterPro" id="IPR002549">
    <property type="entry name" value="AI-2E-like"/>
</dbReference>
<dbReference type="RefSeq" id="WP_137014325.1">
    <property type="nucleotide sequence ID" value="NZ_SZPX01000006.1"/>
</dbReference>
<proteinExistence type="inferred from homology"/>